<evidence type="ECO:0000256" key="1">
    <source>
        <dbReference type="ARBA" id="ARBA00022574"/>
    </source>
</evidence>
<keyword evidence="2" id="KW-0677">Repeat</keyword>
<dbReference type="PANTHER" id="PTHR44324">
    <property type="entry name" value="WD40 REPEAT DOMAIN 95"/>
    <property type="match status" value="1"/>
</dbReference>
<organism evidence="4 5">
    <name type="scientific">Salvator merianae</name>
    <name type="common">Argentine black and white tegu</name>
    <name type="synonym">Tupinambis merianae</name>
    <dbReference type="NCBI Taxonomy" id="96440"/>
    <lineage>
        <taxon>Eukaryota</taxon>
        <taxon>Metazoa</taxon>
        <taxon>Chordata</taxon>
        <taxon>Craniata</taxon>
        <taxon>Vertebrata</taxon>
        <taxon>Euteleostomi</taxon>
        <taxon>Lepidosauria</taxon>
        <taxon>Squamata</taxon>
        <taxon>Bifurcata</taxon>
        <taxon>Unidentata</taxon>
        <taxon>Episquamata</taxon>
        <taxon>Laterata</taxon>
        <taxon>Teiioidea</taxon>
        <taxon>Teiidae</taxon>
        <taxon>Salvator</taxon>
    </lineage>
</organism>
<feature type="repeat" description="WD" evidence="3">
    <location>
        <begin position="216"/>
        <end position="257"/>
    </location>
</feature>
<proteinExistence type="predicted"/>
<dbReference type="PANTHER" id="PTHR44324:SF2">
    <property type="entry name" value="WD REPEAT-CONTAINING PROTEIN 64"/>
    <property type="match status" value="1"/>
</dbReference>
<evidence type="ECO:0000256" key="2">
    <source>
        <dbReference type="ARBA" id="ARBA00022737"/>
    </source>
</evidence>
<dbReference type="Gene3D" id="2.130.10.10">
    <property type="entry name" value="YVTN repeat-like/Quinoprotein amine dehydrogenase"/>
    <property type="match status" value="3"/>
</dbReference>
<dbReference type="Pfam" id="PF00400">
    <property type="entry name" value="WD40"/>
    <property type="match status" value="3"/>
</dbReference>
<dbReference type="PROSITE" id="PS50294">
    <property type="entry name" value="WD_REPEATS_REGION"/>
    <property type="match status" value="1"/>
</dbReference>
<dbReference type="AlphaFoldDB" id="A0A8D0BUP6"/>
<dbReference type="OMA" id="XVFRVWD"/>
<dbReference type="Proteomes" id="UP000694421">
    <property type="component" value="Unplaced"/>
</dbReference>
<dbReference type="InterPro" id="IPR036322">
    <property type="entry name" value="WD40_repeat_dom_sf"/>
</dbReference>
<dbReference type="SMART" id="SM00320">
    <property type="entry name" value="WD40"/>
    <property type="match status" value="7"/>
</dbReference>
<dbReference type="GeneTree" id="ENSGT00940000160037"/>
<feature type="repeat" description="WD" evidence="3">
    <location>
        <begin position="82"/>
        <end position="123"/>
    </location>
</feature>
<keyword evidence="1 3" id="KW-0853">WD repeat</keyword>
<keyword evidence="5" id="KW-1185">Reference proteome</keyword>
<protein>
    <submittedName>
        <fullName evidence="4">WD repeat domain 64</fullName>
    </submittedName>
</protein>
<dbReference type="PROSITE" id="PS50082">
    <property type="entry name" value="WD_REPEATS_2"/>
    <property type="match status" value="4"/>
</dbReference>
<sequence>VKVKYIPALNCFGSCSFDSVHSLVLDDLKRLEDNVPVRDFSVPRGVNAFTYCGKANIVVTGGDDKILRLWHPNINTKPVGKLMGHLFSITEIVTNEKDQHIISLSTAKIFRVWDIQTLSLLQVFHDSQGGPKETQIYAMVFDNNHGTLITGSTVIDVYPLTRMIEDTKQVPQTHERSINVLVYNRNFHQVLTICSESILKVWELESGQQIYQIQDAHGPSVEVTCAAIDKNGFHLATGACDGTVKTWDFGSGQELRVLPLGKESKDNEHWLIQMVYLKASEIKHVILVLEYSGTLKIVQGNEGEVYLSITWELPEAVSLALRGNPLMSLKLSPNAKKNNGFFPDVELLVDKELMEPNLPPLVEVKCFDLLKVEGYNLIATASANGAIIVWDFEANIKQHICWRAHSAKIVSLFYDEERSLVVTASSDNSVRLWHAFDGHYIGYFGQRRVFELSESTDVIFPCDVNELPITIRDDSKYMEKKQKFEYPLVLDREKWKTLTRSSLSLKKPGAFEVDLDFKFFRALASPKIYRYPLESFKSGNKDTGVVFGSIPIYRVSPKSMEISLKIFKNSLKILLRYTECVPQVALATQLYFSPMYLKRKTCVKQQFIKIRHKGFLCDPTE</sequence>
<dbReference type="InterPro" id="IPR015943">
    <property type="entry name" value="WD40/YVTN_repeat-like_dom_sf"/>
</dbReference>
<dbReference type="PROSITE" id="PS00678">
    <property type="entry name" value="WD_REPEATS_1"/>
    <property type="match status" value="1"/>
</dbReference>
<evidence type="ECO:0000256" key="3">
    <source>
        <dbReference type="PROSITE-ProRule" id="PRU00221"/>
    </source>
</evidence>
<name>A0A8D0BUP6_SALMN</name>
<feature type="repeat" description="WD" evidence="3">
    <location>
        <begin position="402"/>
        <end position="433"/>
    </location>
</feature>
<accession>A0A8D0BUP6</accession>
<dbReference type="SUPFAM" id="SSF50978">
    <property type="entry name" value="WD40 repeat-like"/>
    <property type="match status" value="1"/>
</dbReference>
<evidence type="ECO:0000313" key="5">
    <source>
        <dbReference type="Proteomes" id="UP000694421"/>
    </source>
</evidence>
<reference evidence="4" key="1">
    <citation type="submission" date="2025-08" db="UniProtKB">
        <authorList>
            <consortium name="Ensembl"/>
        </authorList>
    </citation>
    <scope>IDENTIFICATION</scope>
</reference>
<dbReference type="InterPro" id="IPR001680">
    <property type="entry name" value="WD40_rpt"/>
</dbReference>
<dbReference type="InterPro" id="IPR051242">
    <property type="entry name" value="WD-EF-hand_domain"/>
</dbReference>
<feature type="repeat" description="WD" evidence="3">
    <location>
        <begin position="171"/>
        <end position="212"/>
    </location>
</feature>
<dbReference type="InterPro" id="IPR019775">
    <property type="entry name" value="WD40_repeat_CS"/>
</dbReference>
<reference evidence="4" key="2">
    <citation type="submission" date="2025-09" db="UniProtKB">
        <authorList>
            <consortium name="Ensembl"/>
        </authorList>
    </citation>
    <scope>IDENTIFICATION</scope>
</reference>
<evidence type="ECO:0000313" key="4">
    <source>
        <dbReference type="Ensembl" id="ENSSMRP00000013097.1"/>
    </source>
</evidence>
<dbReference type="Ensembl" id="ENSSMRT00000015250.1">
    <property type="protein sequence ID" value="ENSSMRP00000013097.1"/>
    <property type="gene ID" value="ENSSMRG00000010200.1"/>
</dbReference>